<organism evidence="2 3">
    <name type="scientific">Amniculicola lignicola CBS 123094</name>
    <dbReference type="NCBI Taxonomy" id="1392246"/>
    <lineage>
        <taxon>Eukaryota</taxon>
        <taxon>Fungi</taxon>
        <taxon>Dikarya</taxon>
        <taxon>Ascomycota</taxon>
        <taxon>Pezizomycotina</taxon>
        <taxon>Dothideomycetes</taxon>
        <taxon>Pleosporomycetidae</taxon>
        <taxon>Pleosporales</taxon>
        <taxon>Amniculicolaceae</taxon>
        <taxon>Amniculicola</taxon>
    </lineage>
</organism>
<evidence type="ECO:0000313" key="2">
    <source>
        <dbReference type="EMBL" id="KAF1993025.1"/>
    </source>
</evidence>
<evidence type="ECO:0000256" key="1">
    <source>
        <dbReference type="SAM" id="MobiDB-lite"/>
    </source>
</evidence>
<keyword evidence="3" id="KW-1185">Reference proteome</keyword>
<name>A0A6A5W1J2_9PLEO</name>
<feature type="region of interest" description="Disordered" evidence="1">
    <location>
        <begin position="1"/>
        <end position="39"/>
    </location>
</feature>
<sequence>MAHPKDQGSAPQPGPFNSTDDKQAAITPDGPPPQQDVVANNAKPDFIAEMKSHLLSKGQLDFYNTIMPQMEQLYFEDTPKNKNSAIAPRRLFLGEGDGWTMWAYIRTFKTSKSGVDLVLEKNDAEGNITAEEKLPDVNGYTLMYPFQTFVGNSRERSLIKMKILIKVLFYENGVNTNGNIFQNNLKSTFLLIFQAMKDLQKEYARNGFLDNLPPVYRPGTLNPTSPARVASRGSAVGDTPQAFAHSEMHSAGGGVDEPSADLN</sequence>
<dbReference type="OrthoDB" id="10644836at2759"/>
<reference evidence="2" key="1">
    <citation type="journal article" date="2020" name="Stud. Mycol.">
        <title>101 Dothideomycetes genomes: a test case for predicting lifestyles and emergence of pathogens.</title>
        <authorList>
            <person name="Haridas S."/>
            <person name="Albert R."/>
            <person name="Binder M."/>
            <person name="Bloem J."/>
            <person name="Labutti K."/>
            <person name="Salamov A."/>
            <person name="Andreopoulos B."/>
            <person name="Baker S."/>
            <person name="Barry K."/>
            <person name="Bills G."/>
            <person name="Bluhm B."/>
            <person name="Cannon C."/>
            <person name="Castanera R."/>
            <person name="Culley D."/>
            <person name="Daum C."/>
            <person name="Ezra D."/>
            <person name="Gonzalez J."/>
            <person name="Henrissat B."/>
            <person name="Kuo A."/>
            <person name="Liang C."/>
            <person name="Lipzen A."/>
            <person name="Lutzoni F."/>
            <person name="Magnuson J."/>
            <person name="Mondo S."/>
            <person name="Nolan M."/>
            <person name="Ohm R."/>
            <person name="Pangilinan J."/>
            <person name="Park H.-J."/>
            <person name="Ramirez L."/>
            <person name="Alfaro M."/>
            <person name="Sun H."/>
            <person name="Tritt A."/>
            <person name="Yoshinaga Y."/>
            <person name="Zwiers L.-H."/>
            <person name="Turgeon B."/>
            <person name="Goodwin S."/>
            <person name="Spatafora J."/>
            <person name="Crous P."/>
            <person name="Grigoriev I."/>
        </authorList>
    </citation>
    <scope>NUCLEOTIDE SEQUENCE</scope>
    <source>
        <strain evidence="2">CBS 123094</strain>
    </source>
</reference>
<proteinExistence type="predicted"/>
<feature type="region of interest" description="Disordered" evidence="1">
    <location>
        <begin position="219"/>
        <end position="238"/>
    </location>
</feature>
<dbReference type="Proteomes" id="UP000799779">
    <property type="component" value="Unassembled WGS sequence"/>
</dbReference>
<dbReference type="EMBL" id="ML977739">
    <property type="protein sequence ID" value="KAF1993025.1"/>
    <property type="molecule type" value="Genomic_DNA"/>
</dbReference>
<protein>
    <submittedName>
        <fullName evidence="2">Uncharacterized protein</fullName>
    </submittedName>
</protein>
<dbReference type="AlphaFoldDB" id="A0A6A5W1J2"/>
<gene>
    <name evidence="2" type="ORF">P154DRAFT_540757</name>
</gene>
<evidence type="ECO:0000313" key="3">
    <source>
        <dbReference type="Proteomes" id="UP000799779"/>
    </source>
</evidence>
<accession>A0A6A5W1J2</accession>